<dbReference type="GO" id="GO:0016192">
    <property type="term" value="P:vesicle-mediated transport"/>
    <property type="evidence" value="ECO:0007669"/>
    <property type="project" value="InterPro"/>
</dbReference>
<accession>A0A4Y9YSE6</accession>
<evidence type="ECO:0000256" key="3">
    <source>
        <dbReference type="ARBA" id="ARBA00022927"/>
    </source>
</evidence>
<dbReference type="GO" id="GO:0030117">
    <property type="term" value="C:membrane coat"/>
    <property type="evidence" value="ECO:0007669"/>
    <property type="project" value="InterPro"/>
</dbReference>
<comment type="subcellular location">
    <subcellularLocation>
        <location evidence="1">Endomembrane system</location>
    </subcellularLocation>
</comment>
<feature type="region of interest" description="Disordered" evidence="5">
    <location>
        <begin position="670"/>
        <end position="691"/>
    </location>
</feature>
<feature type="compositionally biased region" description="Polar residues" evidence="5">
    <location>
        <begin position="290"/>
        <end position="313"/>
    </location>
</feature>
<comment type="caution">
    <text evidence="7">The sequence shown here is derived from an EMBL/GenBank/DDBJ whole genome shotgun (WGS) entry which is preliminary data.</text>
</comment>
<feature type="domain" description="Clathrin/coatomer adaptor adaptin-like N-terminal" evidence="6">
    <location>
        <begin position="93"/>
        <end position="275"/>
    </location>
</feature>
<keyword evidence="2" id="KW-0813">Transport</keyword>
<dbReference type="EMBL" id="SEKV01000091">
    <property type="protein sequence ID" value="TFY64690.1"/>
    <property type="molecule type" value="Genomic_DNA"/>
</dbReference>
<dbReference type="Proteomes" id="UP000298390">
    <property type="component" value="Unassembled WGS sequence"/>
</dbReference>
<evidence type="ECO:0000256" key="5">
    <source>
        <dbReference type="SAM" id="MobiDB-lite"/>
    </source>
</evidence>
<keyword evidence="3" id="KW-0653">Protein transport</keyword>
<dbReference type="InterPro" id="IPR016024">
    <property type="entry name" value="ARM-type_fold"/>
</dbReference>
<dbReference type="PANTHER" id="PTHR22780">
    <property type="entry name" value="ADAPTIN, ALPHA/GAMMA/EPSILON"/>
    <property type="match status" value="1"/>
</dbReference>
<dbReference type="AlphaFoldDB" id="A0A4Y9YSE6"/>
<evidence type="ECO:0000256" key="2">
    <source>
        <dbReference type="ARBA" id="ARBA00022448"/>
    </source>
</evidence>
<dbReference type="InterPro" id="IPR002553">
    <property type="entry name" value="Clathrin/coatomer_adapt-like_N"/>
</dbReference>
<feature type="compositionally biased region" description="Pro residues" evidence="5">
    <location>
        <begin position="615"/>
        <end position="630"/>
    </location>
</feature>
<keyword evidence="4" id="KW-0472">Membrane</keyword>
<protein>
    <recommendedName>
        <fullName evidence="6">Clathrin/coatomer adaptor adaptin-like N-terminal domain-containing protein</fullName>
    </recommendedName>
</protein>
<dbReference type="Pfam" id="PF01602">
    <property type="entry name" value="Adaptin_N"/>
    <property type="match status" value="1"/>
</dbReference>
<dbReference type="STRING" id="34475.A0A4Y9YSE6"/>
<dbReference type="Gene3D" id="1.25.10.10">
    <property type="entry name" value="Leucine-rich Repeat Variant"/>
    <property type="match status" value="1"/>
</dbReference>
<dbReference type="InterPro" id="IPR011989">
    <property type="entry name" value="ARM-like"/>
</dbReference>
<proteinExistence type="predicted"/>
<sequence>MDVPFVSSGAISRSQYALVRKVETAQTPQLADQYILAEVDSIRSQLSRSTLTLVRAPFSYPPDIALMQPVEAMQGIFDSTAILCYEPESGPTVQDKRIGYLFCAEAMPPDHELQLMLVNTLRKDLESPELPRICLALDTLIRFSTADVIPAIQSRLTDLFSFTSRALFAFHKLSKHDTGILSDVAEQVEKRMTDADWVVGSAALTVWADLLKAGHLSSDRYHQALSALLTSAWRGRPDPTKNVLLPKMLGCLQSVTPTVDDVRTIIKVVKACVAHGPTARVHLAQRPSMRATSPCLTQTPPSSSPHATRSSMRSAPLIASSAPAPNDVYVFVSCLSTLDPALWAGTRADVPAVLEEWEVERVVALLEAEDHSIRVKTMRLLRRVDPAILEAYCTRLLSSVASPPSAEVSATARRLLELADVLSDADGEAYAGHAIRVCDALESQTGMPAPLEKRPVVQEVVEGVLVKMHDASSEFKSGCVGALFAQVPEKEVEIGPTLMVILTALIVEYLPLSPLSPTALLRGLGSRVGSYTVSIQDACLLCMIRLAAECEKVPSEIVDAVGKLRETSRAYIRRRCDQFLELSSRLTTLKEIIVNVRAPSLPDFVAALETYKPQQAPPSPSHSPRSPPLRPIHSPDRPSSRASSQGGSRLRYDAYEPPRPVQRHFARRLSAGSDASSRFVGQRGRAAEVQDPLARTMSPGELALAAGDELETLSSVGSPRSLPVVNVIDEDDSATRADLIALDSPFMSEPVASISDVLGNMRGLGNVSEDDFKQEWDSMSDSNARGWCEVPAETVVERLRNANGHWDVTFITAEEEPFTGDTKILVQADLAAHALLRIKASEDNTSLWHMRCLDTQLRTAIKAILSDM</sequence>
<dbReference type="GO" id="GO:0012505">
    <property type="term" value="C:endomembrane system"/>
    <property type="evidence" value="ECO:0007669"/>
    <property type="project" value="UniProtKB-SubCell"/>
</dbReference>
<evidence type="ECO:0000256" key="1">
    <source>
        <dbReference type="ARBA" id="ARBA00004308"/>
    </source>
</evidence>
<evidence type="ECO:0000313" key="8">
    <source>
        <dbReference type="Proteomes" id="UP000298390"/>
    </source>
</evidence>
<evidence type="ECO:0000256" key="4">
    <source>
        <dbReference type="ARBA" id="ARBA00023136"/>
    </source>
</evidence>
<dbReference type="GO" id="GO:0006886">
    <property type="term" value="P:intracellular protein transport"/>
    <property type="evidence" value="ECO:0007669"/>
    <property type="project" value="InterPro"/>
</dbReference>
<name>A0A4Y9YSE6_9APHY</name>
<feature type="region of interest" description="Disordered" evidence="5">
    <location>
        <begin position="613"/>
        <end position="657"/>
    </location>
</feature>
<organism evidence="7 8">
    <name type="scientific">Rhodofomes roseus</name>
    <dbReference type="NCBI Taxonomy" id="34475"/>
    <lineage>
        <taxon>Eukaryota</taxon>
        <taxon>Fungi</taxon>
        <taxon>Dikarya</taxon>
        <taxon>Basidiomycota</taxon>
        <taxon>Agaricomycotina</taxon>
        <taxon>Agaricomycetes</taxon>
        <taxon>Polyporales</taxon>
        <taxon>Rhodofomes</taxon>
    </lineage>
</organism>
<reference evidence="7 8" key="1">
    <citation type="submission" date="2019-01" db="EMBL/GenBank/DDBJ databases">
        <title>Genome sequencing of the rare red list fungi Fomitopsis rosea.</title>
        <authorList>
            <person name="Buettner E."/>
            <person name="Kellner H."/>
        </authorList>
    </citation>
    <scope>NUCLEOTIDE SEQUENCE [LARGE SCALE GENOMIC DNA]</scope>
    <source>
        <strain evidence="7 8">DSM 105464</strain>
    </source>
</reference>
<feature type="region of interest" description="Disordered" evidence="5">
    <location>
        <begin position="290"/>
        <end position="315"/>
    </location>
</feature>
<gene>
    <name evidence="7" type="ORF">EVJ58_g2464</name>
</gene>
<dbReference type="InterPro" id="IPR050840">
    <property type="entry name" value="Adaptor_Complx_Large_Subunit"/>
</dbReference>
<evidence type="ECO:0000313" key="7">
    <source>
        <dbReference type="EMBL" id="TFY64690.1"/>
    </source>
</evidence>
<evidence type="ECO:0000259" key="6">
    <source>
        <dbReference type="Pfam" id="PF01602"/>
    </source>
</evidence>
<dbReference type="SUPFAM" id="SSF48371">
    <property type="entry name" value="ARM repeat"/>
    <property type="match status" value="1"/>
</dbReference>